<evidence type="ECO:0000256" key="4">
    <source>
        <dbReference type="ARBA" id="ARBA00023163"/>
    </source>
</evidence>
<dbReference type="CDD" id="cd06171">
    <property type="entry name" value="Sigma70_r4"/>
    <property type="match status" value="1"/>
</dbReference>
<gene>
    <name evidence="6" type="primary">sigV_4</name>
    <name evidence="6" type="ORF">DSM106044_04171</name>
</gene>
<dbReference type="PROSITE" id="PS00622">
    <property type="entry name" value="HTH_LUXR_1"/>
    <property type="match status" value="1"/>
</dbReference>
<dbReference type="Proteomes" id="UP000306509">
    <property type="component" value="Unassembled WGS sequence"/>
</dbReference>
<evidence type="ECO:0000256" key="1">
    <source>
        <dbReference type="ARBA" id="ARBA00010641"/>
    </source>
</evidence>
<keyword evidence="3" id="KW-0731">Sigma factor</keyword>
<dbReference type="STRING" id="180332.GCA_000797495_05741"/>
<dbReference type="InterPro" id="IPR013325">
    <property type="entry name" value="RNA_pol_sigma_r2"/>
</dbReference>
<dbReference type="SUPFAM" id="SSF88659">
    <property type="entry name" value="Sigma3 and sigma4 domains of RNA polymerase sigma factors"/>
    <property type="match status" value="1"/>
</dbReference>
<organism evidence="6 7">
    <name type="scientific">Robinsoniella peoriensis</name>
    <dbReference type="NCBI Taxonomy" id="180332"/>
    <lineage>
        <taxon>Bacteria</taxon>
        <taxon>Bacillati</taxon>
        <taxon>Bacillota</taxon>
        <taxon>Clostridia</taxon>
        <taxon>Lachnospirales</taxon>
        <taxon>Lachnospiraceae</taxon>
        <taxon>Robinsoniella</taxon>
    </lineage>
</organism>
<dbReference type="Pfam" id="PF08281">
    <property type="entry name" value="Sigma70_r4_2"/>
    <property type="match status" value="1"/>
</dbReference>
<dbReference type="InterPro" id="IPR013249">
    <property type="entry name" value="RNA_pol_sigma70_r4_t2"/>
</dbReference>
<dbReference type="InterPro" id="IPR014284">
    <property type="entry name" value="RNA_pol_sigma-70_dom"/>
</dbReference>
<dbReference type="PANTHER" id="PTHR43133:SF51">
    <property type="entry name" value="RNA POLYMERASE SIGMA FACTOR"/>
    <property type="match status" value="1"/>
</dbReference>
<dbReference type="Pfam" id="PF04542">
    <property type="entry name" value="Sigma70_r2"/>
    <property type="match status" value="1"/>
</dbReference>
<dbReference type="Gene3D" id="1.10.10.10">
    <property type="entry name" value="Winged helix-like DNA-binding domain superfamily/Winged helix DNA-binding domain"/>
    <property type="match status" value="1"/>
</dbReference>
<dbReference type="NCBIfam" id="TIGR02937">
    <property type="entry name" value="sigma70-ECF"/>
    <property type="match status" value="1"/>
</dbReference>
<sequence>MADFAELASKAKLGQADAFAQLYELVYQDLYRFALYTLKNGHDAEDVVSDTIMDAYLEISSLRDASAFKAWIFRILANKCKKRLKQYLQKTTELPEDFADHERDVCEDMDVRRAFAALNDEERLILALNLFGGYSSREIGTTLLLSPNTVRSKQSRALKKMEIILTR</sequence>
<dbReference type="GO" id="GO:0016987">
    <property type="term" value="F:sigma factor activity"/>
    <property type="evidence" value="ECO:0007669"/>
    <property type="project" value="UniProtKB-KW"/>
</dbReference>
<dbReference type="GO" id="GO:0006352">
    <property type="term" value="P:DNA-templated transcription initiation"/>
    <property type="evidence" value="ECO:0007669"/>
    <property type="project" value="InterPro"/>
</dbReference>
<dbReference type="InterPro" id="IPR036388">
    <property type="entry name" value="WH-like_DNA-bd_sf"/>
</dbReference>
<accession>A0A4U8QAX7</accession>
<evidence type="ECO:0000259" key="5">
    <source>
        <dbReference type="PROSITE" id="PS00622"/>
    </source>
</evidence>
<dbReference type="Gene3D" id="1.10.1740.10">
    <property type="match status" value="1"/>
</dbReference>
<dbReference type="InterPro" id="IPR039425">
    <property type="entry name" value="RNA_pol_sigma-70-like"/>
</dbReference>
<feature type="domain" description="HTH luxR-type" evidence="5">
    <location>
        <begin position="133"/>
        <end position="160"/>
    </location>
</feature>
<dbReference type="RefSeq" id="WP_047834411.1">
    <property type="nucleotide sequence ID" value="NZ_QGQD01000078.1"/>
</dbReference>
<evidence type="ECO:0000256" key="3">
    <source>
        <dbReference type="ARBA" id="ARBA00023082"/>
    </source>
</evidence>
<protein>
    <submittedName>
        <fullName evidence="6">RNA polymerase sigma factor SigV</fullName>
    </submittedName>
</protein>
<proteinExistence type="inferred from homology"/>
<dbReference type="PANTHER" id="PTHR43133">
    <property type="entry name" value="RNA POLYMERASE ECF-TYPE SIGMA FACTO"/>
    <property type="match status" value="1"/>
</dbReference>
<reference evidence="6 7" key="1">
    <citation type="journal article" date="2019" name="Anaerobe">
        <title>Detection of Robinsoniella peoriensis in multiple bone samples of a trauma patient.</title>
        <authorList>
            <person name="Schrottner P."/>
            <person name="Hartwich K."/>
            <person name="Bunk B."/>
            <person name="Schober I."/>
            <person name="Helbig S."/>
            <person name="Rudolph W.W."/>
            <person name="Gunzer F."/>
        </authorList>
    </citation>
    <scope>NUCLEOTIDE SEQUENCE [LARGE SCALE GENOMIC DNA]</scope>
    <source>
        <strain evidence="6 7">DSM 106044</strain>
    </source>
</reference>
<dbReference type="InterPro" id="IPR007627">
    <property type="entry name" value="RNA_pol_sigma70_r2"/>
</dbReference>
<keyword evidence="7" id="KW-1185">Reference proteome</keyword>
<evidence type="ECO:0000313" key="7">
    <source>
        <dbReference type="Proteomes" id="UP000306509"/>
    </source>
</evidence>
<comment type="caution">
    <text evidence="6">The sequence shown here is derived from an EMBL/GenBank/DDBJ whole genome shotgun (WGS) entry which is preliminary data.</text>
</comment>
<dbReference type="InterPro" id="IPR000792">
    <property type="entry name" value="Tscrpt_reg_LuxR_C"/>
</dbReference>
<evidence type="ECO:0000256" key="2">
    <source>
        <dbReference type="ARBA" id="ARBA00023015"/>
    </source>
</evidence>
<dbReference type="GO" id="GO:0003677">
    <property type="term" value="F:DNA binding"/>
    <property type="evidence" value="ECO:0007669"/>
    <property type="project" value="InterPro"/>
</dbReference>
<evidence type="ECO:0000313" key="6">
    <source>
        <dbReference type="EMBL" id="TLC99025.1"/>
    </source>
</evidence>
<name>A0A4U8QAX7_9FIRM</name>
<dbReference type="InterPro" id="IPR013324">
    <property type="entry name" value="RNA_pol_sigma_r3/r4-like"/>
</dbReference>
<keyword evidence="4" id="KW-0804">Transcription</keyword>
<dbReference type="AlphaFoldDB" id="A0A4U8QAX7"/>
<keyword evidence="2" id="KW-0805">Transcription regulation</keyword>
<comment type="similarity">
    <text evidence="1">Belongs to the sigma-70 factor family. ECF subfamily.</text>
</comment>
<dbReference type="EMBL" id="QGQD01000078">
    <property type="protein sequence ID" value="TLC99025.1"/>
    <property type="molecule type" value="Genomic_DNA"/>
</dbReference>
<dbReference type="SUPFAM" id="SSF88946">
    <property type="entry name" value="Sigma2 domain of RNA polymerase sigma factors"/>
    <property type="match status" value="1"/>
</dbReference>